<dbReference type="WBParaSite" id="SPAL_0000721900.1">
    <property type="protein sequence ID" value="SPAL_0000721900.1"/>
    <property type="gene ID" value="SPAL_0000721900"/>
</dbReference>
<organism evidence="2 3">
    <name type="scientific">Strongyloides papillosus</name>
    <name type="common">Intestinal threadworm</name>
    <dbReference type="NCBI Taxonomy" id="174720"/>
    <lineage>
        <taxon>Eukaryota</taxon>
        <taxon>Metazoa</taxon>
        <taxon>Ecdysozoa</taxon>
        <taxon>Nematoda</taxon>
        <taxon>Chromadorea</taxon>
        <taxon>Rhabditida</taxon>
        <taxon>Tylenchina</taxon>
        <taxon>Panagrolaimomorpha</taxon>
        <taxon>Strongyloidoidea</taxon>
        <taxon>Strongyloididae</taxon>
        <taxon>Strongyloides</taxon>
    </lineage>
</organism>
<reference evidence="3" key="1">
    <citation type="submission" date="2017-02" db="UniProtKB">
        <authorList>
            <consortium name="WormBaseParasite"/>
        </authorList>
    </citation>
    <scope>IDENTIFICATION</scope>
</reference>
<evidence type="ECO:0000313" key="3">
    <source>
        <dbReference type="WBParaSite" id="SPAL_0000721900.1"/>
    </source>
</evidence>
<evidence type="ECO:0000313" key="2">
    <source>
        <dbReference type="Proteomes" id="UP000046392"/>
    </source>
</evidence>
<dbReference type="AlphaFoldDB" id="A0A0N5BMT5"/>
<feature type="chain" id="PRO_5005894550" evidence="1">
    <location>
        <begin position="23"/>
        <end position="133"/>
    </location>
</feature>
<dbReference type="Proteomes" id="UP000046392">
    <property type="component" value="Unplaced"/>
</dbReference>
<sequence length="133" mass="15175">MAFLKALTVFLLCISIFKVVVPYYKTCGVQSKPSCNVLLRGTAKCPSCEYYTGSVKIGLEEGTMLEHIDVKCNDNFHVEKHLEDPHPEVYKANFSFYCGSQPMKSVYDKNPLFLNKTGEFYVYEFGIIDFTKL</sequence>
<keyword evidence="1" id="KW-0732">Signal</keyword>
<proteinExistence type="predicted"/>
<accession>A0A0N5BMT5</accession>
<keyword evidence="2" id="KW-1185">Reference proteome</keyword>
<name>A0A0N5BMT5_STREA</name>
<feature type="signal peptide" evidence="1">
    <location>
        <begin position="1"/>
        <end position="22"/>
    </location>
</feature>
<protein>
    <submittedName>
        <fullName evidence="3">Uncharacterized protein</fullName>
    </submittedName>
</protein>
<evidence type="ECO:0000256" key="1">
    <source>
        <dbReference type="SAM" id="SignalP"/>
    </source>
</evidence>